<evidence type="ECO:0000313" key="2">
    <source>
        <dbReference type="Proteomes" id="UP000755551"/>
    </source>
</evidence>
<dbReference type="Proteomes" id="UP000755551">
    <property type="component" value="Unassembled WGS sequence"/>
</dbReference>
<name>A0ABS6MCV3_9GAMM</name>
<dbReference type="RefSeq" id="WP_217334978.1">
    <property type="nucleotide sequence ID" value="NZ_JAHQZT010000010.1"/>
</dbReference>
<gene>
    <name evidence="1" type="ORF">KTN04_09430</name>
</gene>
<proteinExistence type="predicted"/>
<sequence>MICIDLEASGLSPDSYPIEIAWKCTRTGRSDTFLINPDSVPEWDYWDECAEELHGIEPELLQQQGISAEAACSRLNHALEGACVVSDAHAFDDFWLRRLFEACKVVPRFKLVGLETVLPPKQCERYEQIARGQFRRHRALQDVDDLIAAIEQARQTEA</sequence>
<evidence type="ECO:0008006" key="3">
    <source>
        <dbReference type="Google" id="ProtNLM"/>
    </source>
</evidence>
<evidence type="ECO:0000313" key="1">
    <source>
        <dbReference type="EMBL" id="MBV0933557.1"/>
    </source>
</evidence>
<comment type="caution">
    <text evidence="1">The sequence shown here is derived from an EMBL/GenBank/DDBJ whole genome shotgun (WGS) entry which is preliminary data.</text>
</comment>
<organism evidence="1 2">
    <name type="scientific">Marinobacterium weihaiense</name>
    <dbReference type="NCBI Taxonomy" id="2851016"/>
    <lineage>
        <taxon>Bacteria</taxon>
        <taxon>Pseudomonadati</taxon>
        <taxon>Pseudomonadota</taxon>
        <taxon>Gammaproteobacteria</taxon>
        <taxon>Oceanospirillales</taxon>
        <taxon>Oceanospirillaceae</taxon>
        <taxon>Marinobacterium</taxon>
    </lineage>
</organism>
<accession>A0ABS6MCV3</accession>
<keyword evidence="2" id="KW-1185">Reference proteome</keyword>
<dbReference type="EMBL" id="JAHQZT010000010">
    <property type="protein sequence ID" value="MBV0933557.1"/>
    <property type="molecule type" value="Genomic_DNA"/>
</dbReference>
<protein>
    <recommendedName>
        <fullName evidence="3">Exonuclease</fullName>
    </recommendedName>
</protein>
<reference evidence="1 2" key="1">
    <citation type="submission" date="2021-06" db="EMBL/GenBank/DDBJ databases">
        <title>Bacterium isolated from marine sediment.</title>
        <authorList>
            <person name="Zhu K.-L."/>
            <person name="Du Z.-J."/>
            <person name="Liang Q.-Y."/>
        </authorList>
    </citation>
    <scope>NUCLEOTIDE SEQUENCE [LARGE SCALE GENOMIC DNA]</scope>
    <source>
        <strain evidence="1 2">A346</strain>
    </source>
</reference>